<comment type="caution">
    <text evidence="9">The sequence shown here is derived from an EMBL/GenBank/DDBJ whole genome shotgun (WGS) entry which is preliminary data.</text>
</comment>
<dbReference type="Gene3D" id="1.10.3720.10">
    <property type="entry name" value="MetI-like"/>
    <property type="match status" value="1"/>
</dbReference>
<feature type="domain" description="ABC transmembrane type-1" evidence="8">
    <location>
        <begin position="68"/>
        <end position="257"/>
    </location>
</feature>
<keyword evidence="2 7" id="KW-0813">Transport</keyword>
<feature type="transmembrane region" description="Helical" evidence="7">
    <location>
        <begin position="231"/>
        <end position="257"/>
    </location>
</feature>
<evidence type="ECO:0000256" key="4">
    <source>
        <dbReference type="ARBA" id="ARBA00022692"/>
    </source>
</evidence>
<keyword evidence="3" id="KW-1003">Cell membrane</keyword>
<dbReference type="InterPro" id="IPR050366">
    <property type="entry name" value="BP-dependent_transpt_permease"/>
</dbReference>
<gene>
    <name evidence="9" type="ORF">H9831_10680</name>
</gene>
<evidence type="ECO:0000256" key="1">
    <source>
        <dbReference type="ARBA" id="ARBA00004651"/>
    </source>
</evidence>
<dbReference type="EMBL" id="DXDD01000131">
    <property type="protein sequence ID" value="HIY61123.1"/>
    <property type="molecule type" value="Genomic_DNA"/>
</dbReference>
<evidence type="ECO:0000259" key="8">
    <source>
        <dbReference type="PROSITE" id="PS50928"/>
    </source>
</evidence>
<dbReference type="Proteomes" id="UP000824007">
    <property type="component" value="Unassembled WGS sequence"/>
</dbReference>
<name>A0A9D1YQP1_9FIRM</name>
<keyword evidence="6 7" id="KW-0472">Membrane</keyword>
<evidence type="ECO:0000256" key="7">
    <source>
        <dbReference type="RuleBase" id="RU363032"/>
    </source>
</evidence>
<feature type="transmembrane region" description="Helical" evidence="7">
    <location>
        <begin position="110"/>
        <end position="128"/>
    </location>
</feature>
<dbReference type="SUPFAM" id="SSF161098">
    <property type="entry name" value="MetI-like"/>
    <property type="match status" value="1"/>
</dbReference>
<dbReference type="InterPro" id="IPR000515">
    <property type="entry name" value="MetI-like"/>
</dbReference>
<accession>A0A9D1YQP1</accession>
<keyword evidence="4 7" id="KW-0812">Transmembrane</keyword>
<organism evidence="9 10">
    <name type="scientific">Candidatus Eisenbergiella pullistercoris</name>
    <dbReference type="NCBI Taxonomy" id="2838555"/>
    <lineage>
        <taxon>Bacteria</taxon>
        <taxon>Bacillati</taxon>
        <taxon>Bacillota</taxon>
        <taxon>Clostridia</taxon>
        <taxon>Lachnospirales</taxon>
        <taxon>Lachnospiraceae</taxon>
        <taxon>Eisenbergiella</taxon>
    </lineage>
</organism>
<dbReference type="PANTHER" id="PTHR43386:SF25">
    <property type="entry name" value="PEPTIDE ABC TRANSPORTER PERMEASE PROTEIN"/>
    <property type="match status" value="1"/>
</dbReference>
<dbReference type="GO" id="GO:0055085">
    <property type="term" value="P:transmembrane transport"/>
    <property type="evidence" value="ECO:0007669"/>
    <property type="project" value="InterPro"/>
</dbReference>
<dbReference type="AlphaFoldDB" id="A0A9D1YQP1"/>
<dbReference type="GO" id="GO:0005886">
    <property type="term" value="C:plasma membrane"/>
    <property type="evidence" value="ECO:0007669"/>
    <property type="project" value="UniProtKB-SubCell"/>
</dbReference>
<dbReference type="PROSITE" id="PS50928">
    <property type="entry name" value="ABC_TM1"/>
    <property type="match status" value="1"/>
</dbReference>
<comment type="similarity">
    <text evidence="7">Belongs to the binding-protein-dependent transport system permease family.</text>
</comment>
<feature type="transmembrane region" description="Helical" evidence="7">
    <location>
        <begin position="7"/>
        <end position="28"/>
    </location>
</feature>
<evidence type="ECO:0000256" key="3">
    <source>
        <dbReference type="ARBA" id="ARBA00022475"/>
    </source>
</evidence>
<sequence>MKKKNFNLLFGGALTLIVLLFVGTGFFWTPWDPNAMDETARFAGVSLSHPFGCDNFGRDLLSRVMKGGGMTLAIAAATVAFGTFFGILLGAITGYFGGWLDEILMRVNDVLFAFPSILLALVFIGVLGSGKGNVILALGIAFIPSFARIVRGEFLRCRSMDYVKLARLAGAGSLRIMFVHILPNTIQVLLPAVMIGFNNAVLAEAGMSYLGIGVQPPDSSLGRMLSESQSYLFTSPGSALFPGLFLVLMVLGFSLLADGLKERDGQPV</sequence>
<evidence type="ECO:0000256" key="6">
    <source>
        <dbReference type="ARBA" id="ARBA00023136"/>
    </source>
</evidence>
<dbReference type="CDD" id="cd06261">
    <property type="entry name" value="TM_PBP2"/>
    <property type="match status" value="1"/>
</dbReference>
<evidence type="ECO:0000313" key="9">
    <source>
        <dbReference type="EMBL" id="HIY61123.1"/>
    </source>
</evidence>
<dbReference type="InterPro" id="IPR035906">
    <property type="entry name" value="MetI-like_sf"/>
</dbReference>
<dbReference type="PANTHER" id="PTHR43386">
    <property type="entry name" value="OLIGOPEPTIDE TRANSPORT SYSTEM PERMEASE PROTEIN APPC"/>
    <property type="match status" value="1"/>
</dbReference>
<comment type="subcellular location">
    <subcellularLocation>
        <location evidence="1 7">Cell membrane</location>
        <topology evidence="1 7">Multi-pass membrane protein</topology>
    </subcellularLocation>
</comment>
<reference evidence="9" key="2">
    <citation type="submission" date="2021-04" db="EMBL/GenBank/DDBJ databases">
        <authorList>
            <person name="Gilroy R."/>
        </authorList>
    </citation>
    <scope>NUCLEOTIDE SEQUENCE</scope>
    <source>
        <strain evidence="9">ChiSxjej3B15-24422</strain>
    </source>
</reference>
<dbReference type="Pfam" id="PF00528">
    <property type="entry name" value="BPD_transp_1"/>
    <property type="match status" value="1"/>
</dbReference>
<feature type="transmembrane region" description="Helical" evidence="7">
    <location>
        <begin position="134"/>
        <end position="150"/>
    </location>
</feature>
<evidence type="ECO:0000256" key="5">
    <source>
        <dbReference type="ARBA" id="ARBA00022989"/>
    </source>
</evidence>
<protein>
    <submittedName>
        <fullName evidence="9">ABC transporter permease</fullName>
    </submittedName>
</protein>
<evidence type="ECO:0000256" key="2">
    <source>
        <dbReference type="ARBA" id="ARBA00022448"/>
    </source>
</evidence>
<evidence type="ECO:0000313" key="10">
    <source>
        <dbReference type="Proteomes" id="UP000824007"/>
    </source>
</evidence>
<reference evidence="9" key="1">
    <citation type="journal article" date="2021" name="PeerJ">
        <title>Extensive microbial diversity within the chicken gut microbiome revealed by metagenomics and culture.</title>
        <authorList>
            <person name="Gilroy R."/>
            <person name="Ravi A."/>
            <person name="Getino M."/>
            <person name="Pursley I."/>
            <person name="Horton D.L."/>
            <person name="Alikhan N.F."/>
            <person name="Baker D."/>
            <person name="Gharbi K."/>
            <person name="Hall N."/>
            <person name="Watson M."/>
            <person name="Adriaenssens E.M."/>
            <person name="Foster-Nyarko E."/>
            <person name="Jarju S."/>
            <person name="Secka A."/>
            <person name="Antonio M."/>
            <person name="Oren A."/>
            <person name="Chaudhuri R.R."/>
            <person name="La Ragione R."/>
            <person name="Hildebrand F."/>
            <person name="Pallen M.J."/>
        </authorList>
    </citation>
    <scope>NUCLEOTIDE SEQUENCE</scope>
    <source>
        <strain evidence="9">ChiSxjej3B15-24422</strain>
    </source>
</reference>
<keyword evidence="5 7" id="KW-1133">Transmembrane helix</keyword>
<feature type="transmembrane region" description="Helical" evidence="7">
    <location>
        <begin position="72"/>
        <end position="98"/>
    </location>
</feature>
<proteinExistence type="inferred from homology"/>